<protein>
    <submittedName>
        <fullName evidence="2">Calmodulin-binding protein 60 A-like isoform X2</fullName>
    </submittedName>
</protein>
<dbReference type="OrthoDB" id="1604062at2759"/>
<feature type="region of interest" description="Disordered" evidence="1">
    <location>
        <begin position="1"/>
        <end position="30"/>
    </location>
</feature>
<proteinExistence type="predicted"/>
<name>A0A5B6UJ34_9ROSI</name>
<reference evidence="3" key="1">
    <citation type="journal article" date="2019" name="Plant Biotechnol. J.">
        <title>Genome sequencing of the Australian wild diploid species Gossypium australe highlights disease resistance and delayed gland morphogenesis.</title>
        <authorList>
            <person name="Cai Y."/>
            <person name="Cai X."/>
            <person name="Wang Q."/>
            <person name="Wang P."/>
            <person name="Zhang Y."/>
            <person name="Cai C."/>
            <person name="Xu Y."/>
            <person name="Wang K."/>
            <person name="Zhou Z."/>
            <person name="Wang C."/>
            <person name="Geng S."/>
            <person name="Li B."/>
            <person name="Dong Q."/>
            <person name="Hou Y."/>
            <person name="Wang H."/>
            <person name="Ai P."/>
            <person name="Liu Z."/>
            <person name="Yi F."/>
            <person name="Sun M."/>
            <person name="An G."/>
            <person name="Cheng J."/>
            <person name="Zhang Y."/>
            <person name="Shi Q."/>
            <person name="Xie Y."/>
            <person name="Shi X."/>
            <person name="Chang Y."/>
            <person name="Huang F."/>
            <person name="Chen Y."/>
            <person name="Hong S."/>
            <person name="Mi L."/>
            <person name="Sun Q."/>
            <person name="Zhang L."/>
            <person name="Zhou B."/>
            <person name="Peng R."/>
            <person name="Zhang X."/>
            <person name="Liu F."/>
        </authorList>
    </citation>
    <scope>NUCLEOTIDE SEQUENCE [LARGE SCALE GENOMIC DNA]</scope>
    <source>
        <strain evidence="3">cv. PA1801</strain>
    </source>
</reference>
<keyword evidence="3" id="KW-1185">Reference proteome</keyword>
<evidence type="ECO:0000313" key="3">
    <source>
        <dbReference type="Proteomes" id="UP000325315"/>
    </source>
</evidence>
<dbReference type="CDD" id="cd09272">
    <property type="entry name" value="RNase_HI_RT_Ty1"/>
    <property type="match status" value="1"/>
</dbReference>
<feature type="compositionally biased region" description="Basic and acidic residues" evidence="1">
    <location>
        <begin position="1"/>
        <end position="15"/>
    </location>
</feature>
<dbReference type="PANTHER" id="PTHR11439">
    <property type="entry name" value="GAG-POL-RELATED RETROTRANSPOSON"/>
    <property type="match status" value="1"/>
</dbReference>
<gene>
    <name evidence="2" type="ORF">EPI10_003631</name>
</gene>
<organism evidence="2 3">
    <name type="scientific">Gossypium australe</name>
    <dbReference type="NCBI Taxonomy" id="47621"/>
    <lineage>
        <taxon>Eukaryota</taxon>
        <taxon>Viridiplantae</taxon>
        <taxon>Streptophyta</taxon>
        <taxon>Embryophyta</taxon>
        <taxon>Tracheophyta</taxon>
        <taxon>Spermatophyta</taxon>
        <taxon>Magnoliopsida</taxon>
        <taxon>eudicotyledons</taxon>
        <taxon>Gunneridae</taxon>
        <taxon>Pentapetalae</taxon>
        <taxon>rosids</taxon>
        <taxon>malvids</taxon>
        <taxon>Malvales</taxon>
        <taxon>Malvaceae</taxon>
        <taxon>Malvoideae</taxon>
        <taxon>Gossypium</taxon>
    </lineage>
</organism>
<accession>A0A5B6UJ34</accession>
<evidence type="ECO:0000256" key="1">
    <source>
        <dbReference type="SAM" id="MobiDB-lite"/>
    </source>
</evidence>
<dbReference type="AlphaFoldDB" id="A0A5B6UJ34"/>
<sequence>MSHKRPQEDSTKGRPSEAFTPDQDKRRRVPTLRKIKEQTVVARSSAVAEFRVMTQGICELLWIKIILDDLKVKWNESMRLYCDNKLAISITHNPVQHDRAKHIEIDELFIRRS</sequence>
<dbReference type="PANTHER" id="PTHR11439:SF440">
    <property type="entry name" value="INTEGRASE CATALYTIC DOMAIN-CONTAINING PROTEIN"/>
    <property type="match status" value="1"/>
</dbReference>
<comment type="caution">
    <text evidence="2">The sequence shown here is derived from an EMBL/GenBank/DDBJ whole genome shotgun (WGS) entry which is preliminary data.</text>
</comment>
<dbReference type="Proteomes" id="UP000325315">
    <property type="component" value="Unassembled WGS sequence"/>
</dbReference>
<evidence type="ECO:0000313" key="2">
    <source>
        <dbReference type="EMBL" id="KAA3456887.1"/>
    </source>
</evidence>
<dbReference type="EMBL" id="SMMG02000011">
    <property type="protein sequence ID" value="KAA3456887.1"/>
    <property type="molecule type" value="Genomic_DNA"/>
</dbReference>